<dbReference type="InterPro" id="IPR008969">
    <property type="entry name" value="CarboxyPept-like_regulatory"/>
</dbReference>
<dbReference type="InterPro" id="IPR043741">
    <property type="entry name" value="DUF5686"/>
</dbReference>
<dbReference type="EMBL" id="BAABJX010000042">
    <property type="protein sequence ID" value="GAA4841290.1"/>
    <property type="molecule type" value="Genomic_DNA"/>
</dbReference>
<dbReference type="Gene3D" id="2.60.40.1120">
    <property type="entry name" value="Carboxypeptidase-like, regulatory domain"/>
    <property type="match status" value="1"/>
</dbReference>
<comment type="caution">
    <text evidence="1">The sequence shown here is derived from an EMBL/GenBank/DDBJ whole genome shotgun (WGS) entry which is preliminary data.</text>
</comment>
<name>A0ABP9DDF6_9BACT</name>
<gene>
    <name evidence="1" type="ORF">GCM10023331_27930</name>
</gene>
<dbReference type="Pfam" id="PF13715">
    <property type="entry name" value="CarbopepD_reg_2"/>
    <property type="match status" value="1"/>
</dbReference>
<sequence length="837" mass="97506">MLKAMTRYRYIILFLINLYPILLHAQEVTIKGRVLDKENDNPIAYAHVFFKGATQGATTDFNGNFVLEGERTSDTLRVTYIGYEDRELLLDKGQTDYRLTIKLTPTSVQMQEVVVSSRGYENPAWEILRKVVDNKKRNNLIRLKAYEYESYTRNELNLDNITEKFKKKKVVRDMIDAVERGGISIGEDGKPILPIFVSETISKQYFTNNPKRKTEFVERTKVTGVGVDDGSVVSQITGATFLEYNFYENWVGVLQKDFVSPIAESWKLFYDYELDFQTYEIDGIPCTRIKFEPKREQDLAFSGSMWITDEAHHYALKRIDVVVGKQANLNFVEQIRITQELIPVEEAWLPSQTRITLDIGEINDKWGGFLAKSYVANSNFVVNKERAAEFYSQSVRVREDAYEEDLAYNWDEVRQGSLTEEDMHIYQMIDTLKNLPRVKTLVDIVEFLINGYVNIAPGLNLGTYSQLYAYNDIEDSHFQVGFTTDVDFSRDWLFKGHLGYGIKDDRFKYDLSGTYFINRRRWMQAGIQYSNTLEQVGIYNDDEPLGTLFTAASRWGNLVFPFYNEVVKAWYQTDFGIGMTARVSLKRRDFDPLFPFEFINEDQDNKIQTDFTNVELVTEWMYAPGEKRIKTMYNTRIVVSTNDKPRFGLRYTYGIPDFLGSDFEYHKFQARIWQGFRLGAFGRLTYELEGGYILDILPFPLLETHQGNELAIFYSDRAFNLMRFGEFVSDRYASLRLEHNFAGMIMNRVPLFRRLKWRLFATANTVYGSLEDENREIVLSEPSDSKLKSLEDEPYTEVGYGVENIFKVLRVDFIHRLTQHDDESDRFGVKLSAKITF</sequence>
<dbReference type="Proteomes" id="UP001500298">
    <property type="component" value="Unassembled WGS sequence"/>
</dbReference>
<proteinExistence type="predicted"/>
<protein>
    <submittedName>
        <fullName evidence="1">DUF5686 and carboxypeptidase-like regulatory domain-containing protein</fullName>
    </submittedName>
</protein>
<reference evidence="2" key="1">
    <citation type="journal article" date="2019" name="Int. J. Syst. Evol. Microbiol.">
        <title>The Global Catalogue of Microorganisms (GCM) 10K type strain sequencing project: providing services to taxonomists for standard genome sequencing and annotation.</title>
        <authorList>
            <consortium name="The Broad Institute Genomics Platform"/>
            <consortium name="The Broad Institute Genome Sequencing Center for Infectious Disease"/>
            <person name="Wu L."/>
            <person name="Ma J."/>
        </authorList>
    </citation>
    <scope>NUCLEOTIDE SEQUENCE [LARGE SCALE GENOMIC DNA]</scope>
    <source>
        <strain evidence="2">JCM 18326</strain>
    </source>
</reference>
<evidence type="ECO:0000313" key="1">
    <source>
        <dbReference type="EMBL" id="GAA4841290.1"/>
    </source>
</evidence>
<dbReference type="Pfam" id="PF18939">
    <property type="entry name" value="DUF5686"/>
    <property type="match status" value="1"/>
</dbReference>
<keyword evidence="2" id="KW-1185">Reference proteome</keyword>
<dbReference type="SUPFAM" id="SSF49464">
    <property type="entry name" value="Carboxypeptidase regulatory domain-like"/>
    <property type="match status" value="1"/>
</dbReference>
<organism evidence="1 2">
    <name type="scientific">Algivirga pacifica</name>
    <dbReference type="NCBI Taxonomy" id="1162670"/>
    <lineage>
        <taxon>Bacteria</taxon>
        <taxon>Pseudomonadati</taxon>
        <taxon>Bacteroidota</taxon>
        <taxon>Cytophagia</taxon>
        <taxon>Cytophagales</taxon>
        <taxon>Flammeovirgaceae</taxon>
        <taxon>Algivirga</taxon>
    </lineage>
</organism>
<evidence type="ECO:0000313" key="2">
    <source>
        <dbReference type="Proteomes" id="UP001500298"/>
    </source>
</evidence>
<accession>A0ABP9DDF6</accession>